<reference evidence="3 4" key="1">
    <citation type="submission" date="2019-08" db="EMBL/GenBank/DDBJ databases">
        <title>Whole genome of Aphis craccivora.</title>
        <authorList>
            <person name="Voronova N.V."/>
            <person name="Shulinski R.S."/>
            <person name="Bandarenka Y.V."/>
            <person name="Zhorov D.G."/>
            <person name="Warner D."/>
        </authorList>
    </citation>
    <scope>NUCLEOTIDE SEQUENCE [LARGE SCALE GENOMIC DNA]</scope>
    <source>
        <strain evidence="3">180601</strain>
        <tissue evidence="3">Whole Body</tissue>
    </source>
</reference>
<dbReference type="Pfam" id="PF05699">
    <property type="entry name" value="Dimer_Tnp_hAT"/>
    <property type="match status" value="1"/>
</dbReference>
<dbReference type="SUPFAM" id="SSF53098">
    <property type="entry name" value="Ribonuclease H-like"/>
    <property type="match status" value="1"/>
</dbReference>
<feature type="non-terminal residue" evidence="3">
    <location>
        <position position="989"/>
    </location>
</feature>
<evidence type="ECO:0000259" key="2">
    <source>
        <dbReference type="Pfam" id="PF14291"/>
    </source>
</evidence>
<comment type="caution">
    <text evidence="3">The sequence shown here is derived from an EMBL/GenBank/DDBJ whole genome shotgun (WGS) entry which is preliminary data.</text>
</comment>
<feature type="domain" description="HAT C-terminal dimerisation" evidence="1">
    <location>
        <begin position="694"/>
        <end position="746"/>
    </location>
</feature>
<dbReference type="InterPro" id="IPR012337">
    <property type="entry name" value="RNaseH-like_sf"/>
</dbReference>
<dbReference type="PANTHER" id="PTHR45749">
    <property type="match status" value="1"/>
</dbReference>
<dbReference type="PANTHER" id="PTHR45749:SF21">
    <property type="entry name" value="DUF4371 DOMAIN-CONTAINING PROTEIN"/>
    <property type="match status" value="1"/>
</dbReference>
<gene>
    <name evidence="3" type="ORF">FWK35_00028289</name>
</gene>
<dbReference type="Proteomes" id="UP000478052">
    <property type="component" value="Unassembled WGS sequence"/>
</dbReference>
<keyword evidence="4" id="KW-1185">Reference proteome</keyword>
<dbReference type="EMBL" id="VUJU01008877">
    <property type="protein sequence ID" value="KAF0724603.1"/>
    <property type="molecule type" value="Genomic_DNA"/>
</dbReference>
<feature type="domain" description="DUF4371" evidence="2">
    <location>
        <begin position="325"/>
        <end position="411"/>
    </location>
</feature>
<protein>
    <submittedName>
        <fullName evidence="3">52 kDa repressor of the inhibitor of the protein kinase-like isoform X1</fullName>
    </submittedName>
</protein>
<evidence type="ECO:0000313" key="4">
    <source>
        <dbReference type="Proteomes" id="UP000478052"/>
    </source>
</evidence>
<proteinExistence type="predicted"/>
<accession>A0A6G0WE34</accession>
<evidence type="ECO:0000313" key="3">
    <source>
        <dbReference type="EMBL" id="KAF0724603.1"/>
    </source>
</evidence>
<organism evidence="3 4">
    <name type="scientific">Aphis craccivora</name>
    <name type="common">Cowpea aphid</name>
    <dbReference type="NCBI Taxonomy" id="307492"/>
    <lineage>
        <taxon>Eukaryota</taxon>
        <taxon>Metazoa</taxon>
        <taxon>Ecdysozoa</taxon>
        <taxon>Arthropoda</taxon>
        <taxon>Hexapoda</taxon>
        <taxon>Insecta</taxon>
        <taxon>Pterygota</taxon>
        <taxon>Neoptera</taxon>
        <taxon>Paraneoptera</taxon>
        <taxon>Hemiptera</taxon>
        <taxon>Sternorrhyncha</taxon>
        <taxon>Aphidomorpha</taxon>
        <taxon>Aphidoidea</taxon>
        <taxon>Aphididae</taxon>
        <taxon>Aphidini</taxon>
        <taxon>Aphis</taxon>
        <taxon>Aphis</taxon>
    </lineage>
</organism>
<dbReference type="InterPro" id="IPR008906">
    <property type="entry name" value="HATC_C_dom"/>
</dbReference>
<dbReference type="AlphaFoldDB" id="A0A6G0WE34"/>
<dbReference type="Pfam" id="PF14291">
    <property type="entry name" value="DUF4371"/>
    <property type="match status" value="1"/>
</dbReference>
<evidence type="ECO:0000259" key="1">
    <source>
        <dbReference type="Pfam" id="PF05699"/>
    </source>
</evidence>
<dbReference type="OrthoDB" id="6604085at2759"/>
<sequence length="989" mass="112914">MCDNNKRKRKRTKLECLSCGRSFDHDYRRKHEIKIHGGDHVKVKDISLGIANNPFIAARLNYQRKTQHPDQSITSKSLMVSSDVIDFAVCKNDIANFVIKRQLTNKEIHACLTLQWVPPVSYTFPEYLEGKQKRRFLHKYLAQFSWLAYSQKHEGAYCKFCVVFAFSGGGVGQQKLGKLVKTPMVKFKGPLKEFQKHQTNDYHLLSAQRANDFLVNFNNSNSVSVDVMLNKHIEKTIENNRKRLVLIVKTILFCAKHNLPLHGHREQGNLSSDKVRQACLNGEQGVFRDLLSFRVECGDTDLWKHFEEAPKNCTMISPQIQNKLSKFYSILCDETTDRSTVKQITICVRYVDTINFIIREDFLGFIEITSTTGMEIRNAIKYKLEGIGLSMDNLRGQGYDGGANMAGKNNGVQALILKQQPLAFYTHCFSHSFNLCISKAYAIPSIKNMMGVISVISSFFSASAKRTEKLKSIIEADITDNIESNKHKKTKLKKLCDTRWVERHNSIITFKELYVFIVFALEDLQGDTNQETSSKAMLYLNSVTNCNFLVSLEVSAVCFAFTVQLSIALQIKQQDLSKALSDVLVLKSALESLRSDADNQFQQIFNDVVTMGKSVNKELADVMPLEGLIPANLNIYDDENIIKAAKIYGQDLHDDTPSTLRAELFIWRQQWKQNTTPKPNFAIDSLSHCTNLQPNIKILLQLFATLPVTSSTPERTFSVLNRLKNYLRSTMSENRLNGLAIANINKKEQFDESEVITEFARNSPKRMQLSVEQLPKKVFSPSHLKILATPLKEGVRTWHKMKSKGKNRKGKLELHLTSKSHQFTLNDYSNFILHSNHIDGLLNKEHRKTAINFIQQKEFHKDVIKVLFDVSRTLHVKNCRSEEMEMRKMGTLTKLFYFYHVTVHYMSHDSQNEFIKLLALETKKQIVKEVNDANMYSIMADTTSGMSNRDQMSVCVGYVDSSGKVLERLIELVEVTDKTGKGTAQNISD</sequence>
<name>A0A6G0WE34_APHCR</name>
<dbReference type="GO" id="GO:0046983">
    <property type="term" value="F:protein dimerization activity"/>
    <property type="evidence" value="ECO:0007669"/>
    <property type="project" value="InterPro"/>
</dbReference>
<dbReference type="InterPro" id="IPR025398">
    <property type="entry name" value="DUF4371"/>
</dbReference>